<protein>
    <recommendedName>
        <fullName evidence="4">Lipoprotein</fullName>
    </recommendedName>
</protein>
<evidence type="ECO:0000313" key="3">
    <source>
        <dbReference type="Proteomes" id="UP000189310"/>
    </source>
</evidence>
<sequence>MRWMVIAACAVGLAGCASSAIPLDKAISAPPAEIFAFQANDSGHRARITVMRDGGAIGSACDIAVFIDGVKSAHLGAGEKASFWVEPGVRNVSIGWSNVGICTSSLNALKTLSADTRDEKEVVFRASVDMQGIYLNPYVKY</sequence>
<accession>A0ABX3IQK8</accession>
<name>A0ABX3IQK8_9PSED</name>
<organism evidence="2 3">
    <name type="scientific">Pseudomonas oryzihabitans</name>
    <dbReference type="NCBI Taxonomy" id="47885"/>
    <lineage>
        <taxon>Bacteria</taxon>
        <taxon>Pseudomonadati</taxon>
        <taxon>Pseudomonadota</taxon>
        <taxon>Gammaproteobacteria</taxon>
        <taxon>Pseudomonadales</taxon>
        <taxon>Pseudomonadaceae</taxon>
        <taxon>Pseudomonas</taxon>
    </lineage>
</organism>
<keyword evidence="1" id="KW-0732">Signal</keyword>
<dbReference type="RefSeq" id="WP_077172925.1">
    <property type="nucleotide sequence ID" value="NZ_MTLN01000008.1"/>
</dbReference>
<evidence type="ECO:0000256" key="1">
    <source>
        <dbReference type="SAM" id="SignalP"/>
    </source>
</evidence>
<reference evidence="2 3" key="1">
    <citation type="submission" date="2017-01" db="EMBL/GenBank/DDBJ databases">
        <title>Pseudomonas psychrotolerans genome sequencing and assembly.</title>
        <authorList>
            <person name="Vyas B."/>
            <person name="Mayilraj S."/>
        </authorList>
    </citation>
    <scope>NUCLEOTIDE SEQUENCE [LARGE SCALE GENOMIC DNA]</scope>
    <source>
        <strain evidence="2 3">SDS18</strain>
    </source>
</reference>
<keyword evidence="3" id="KW-1185">Reference proteome</keyword>
<dbReference type="EMBL" id="MTLN01000008">
    <property type="protein sequence ID" value="ONN70647.1"/>
    <property type="molecule type" value="Genomic_DNA"/>
</dbReference>
<feature type="signal peptide" evidence="1">
    <location>
        <begin position="1"/>
        <end position="19"/>
    </location>
</feature>
<comment type="caution">
    <text evidence="2">The sequence shown here is derived from an EMBL/GenBank/DDBJ whole genome shotgun (WGS) entry which is preliminary data.</text>
</comment>
<evidence type="ECO:0000313" key="2">
    <source>
        <dbReference type="EMBL" id="ONN70647.1"/>
    </source>
</evidence>
<dbReference type="PROSITE" id="PS51257">
    <property type="entry name" value="PROKAR_LIPOPROTEIN"/>
    <property type="match status" value="1"/>
</dbReference>
<gene>
    <name evidence="2" type="ORF">BVL52_20645</name>
</gene>
<dbReference type="Proteomes" id="UP000189310">
    <property type="component" value="Unassembled WGS sequence"/>
</dbReference>
<proteinExistence type="predicted"/>
<feature type="chain" id="PRO_5045067976" description="Lipoprotein" evidence="1">
    <location>
        <begin position="20"/>
        <end position="141"/>
    </location>
</feature>
<evidence type="ECO:0008006" key="4">
    <source>
        <dbReference type="Google" id="ProtNLM"/>
    </source>
</evidence>